<reference evidence="2 3" key="1">
    <citation type="journal article" date="2019" name="Nat. Plants">
        <title>Genome sequencing of Musa balbisiana reveals subgenome evolution and function divergence in polyploid bananas.</title>
        <authorList>
            <person name="Yao X."/>
        </authorList>
    </citation>
    <scope>NUCLEOTIDE SEQUENCE [LARGE SCALE GENOMIC DNA]</scope>
    <source>
        <strain evidence="3">cv. DH-PKW</strain>
        <tissue evidence="2">Leaves</tissue>
    </source>
</reference>
<proteinExistence type="predicted"/>
<gene>
    <name evidence="2" type="ORF">C4D60_Mb06t01030</name>
</gene>
<feature type="compositionally biased region" description="Basic and acidic residues" evidence="1">
    <location>
        <begin position="150"/>
        <end position="159"/>
    </location>
</feature>
<sequence>MVFAEKTVVSYLVEVSGAHLLRQRARPAQHPLHVVVPPVEQPERTEHHSGDPHDVSDHAVVDVERRDVEDPERSSTQQQECDGVHVHVAEAEPLHVPPEDAAGTEEGEVAGGHVVPDVEQSSDPLWLAHHTSLVVHLQAMLPALTVDRVQSGEDRRREPETEEEILEPLRPLPPGVAPVEATEDVLREAGGVEEEEDDHHVSPFVRTVTSVLPIHLPELGDVLRAPSTQHHKLVKQSGVLVYAHEGEERVEDLVIDLDPVVPQGLGGEGIVEQSEEEEAEHGCRDPNAD</sequence>
<accession>A0A4S8IJT5</accession>
<feature type="compositionally biased region" description="Basic and acidic residues" evidence="1">
    <location>
        <begin position="280"/>
        <end position="289"/>
    </location>
</feature>
<evidence type="ECO:0000313" key="3">
    <source>
        <dbReference type="Proteomes" id="UP000317650"/>
    </source>
</evidence>
<keyword evidence="3" id="KW-1185">Reference proteome</keyword>
<evidence type="ECO:0000313" key="2">
    <source>
        <dbReference type="EMBL" id="THU48631.1"/>
    </source>
</evidence>
<dbReference type="AlphaFoldDB" id="A0A4S8IJT5"/>
<comment type="caution">
    <text evidence="2">The sequence shown here is derived from an EMBL/GenBank/DDBJ whole genome shotgun (WGS) entry which is preliminary data.</text>
</comment>
<dbReference type="Proteomes" id="UP000317650">
    <property type="component" value="Chromosome 6"/>
</dbReference>
<protein>
    <submittedName>
        <fullName evidence="2">Uncharacterized protein</fullName>
    </submittedName>
</protein>
<feature type="region of interest" description="Disordered" evidence="1">
    <location>
        <begin position="150"/>
        <end position="177"/>
    </location>
</feature>
<organism evidence="2 3">
    <name type="scientific">Musa balbisiana</name>
    <name type="common">Banana</name>
    <dbReference type="NCBI Taxonomy" id="52838"/>
    <lineage>
        <taxon>Eukaryota</taxon>
        <taxon>Viridiplantae</taxon>
        <taxon>Streptophyta</taxon>
        <taxon>Embryophyta</taxon>
        <taxon>Tracheophyta</taxon>
        <taxon>Spermatophyta</taxon>
        <taxon>Magnoliopsida</taxon>
        <taxon>Liliopsida</taxon>
        <taxon>Zingiberales</taxon>
        <taxon>Musaceae</taxon>
        <taxon>Musa</taxon>
    </lineage>
</organism>
<evidence type="ECO:0000256" key="1">
    <source>
        <dbReference type="SAM" id="MobiDB-lite"/>
    </source>
</evidence>
<name>A0A4S8IJT5_MUSBA</name>
<dbReference type="EMBL" id="PYDT01000009">
    <property type="protein sequence ID" value="THU48631.1"/>
    <property type="molecule type" value="Genomic_DNA"/>
</dbReference>
<feature type="region of interest" description="Disordered" evidence="1">
    <location>
        <begin position="267"/>
        <end position="289"/>
    </location>
</feature>